<sequence length="307" mass="35543">MPGVKLLQLCKKVHEEASSILYAENTFTFGIEVNWSKLNRMRLHCFPPSLSIWPTTRYHQWVRKLHIGISFTPGLPIDFEPPSFLSSDIKNMRKAYDACWDDLDITYELCEGTTHRLTFTMAWLKFRCLEPISHPNCKLITKDNISPLVRWCLERTLQQRNPAENLHKEQLSALQEAHEIACDSYYSGMRRCITDLAWRLVWGSPFETTPPHIAPGITFGAAPVFVAPGVRRRIYDHKVMYQQINNSITDHTATELLLRDNEMRILAALEMPDEKELLIKDCAELRMYFTLQETAMKIIALSRSLSD</sequence>
<proteinExistence type="predicted"/>
<dbReference type="VEuPathDB" id="FungiDB:PV09_07148"/>
<dbReference type="HOGENOM" id="CLU_906742_0_0_1"/>
<reference evidence="1 2" key="1">
    <citation type="submission" date="2015-01" db="EMBL/GenBank/DDBJ databases">
        <title>The Genome Sequence of Ochroconis gallopava CBS43764.</title>
        <authorList>
            <consortium name="The Broad Institute Genomics Platform"/>
            <person name="Cuomo C."/>
            <person name="de Hoog S."/>
            <person name="Gorbushina A."/>
            <person name="Stielow B."/>
            <person name="Teixiera M."/>
            <person name="Abouelleil A."/>
            <person name="Chapman S.B."/>
            <person name="Priest M."/>
            <person name="Young S.K."/>
            <person name="Wortman J."/>
            <person name="Nusbaum C."/>
            <person name="Birren B."/>
        </authorList>
    </citation>
    <scope>NUCLEOTIDE SEQUENCE [LARGE SCALE GENOMIC DNA]</scope>
    <source>
        <strain evidence="1 2">CBS 43764</strain>
    </source>
</reference>
<dbReference type="RefSeq" id="XP_016211249.1">
    <property type="nucleotide sequence ID" value="XM_016360877.1"/>
</dbReference>
<gene>
    <name evidence="1" type="ORF">PV09_07148</name>
</gene>
<name>A0A0D2A4I7_9PEZI</name>
<dbReference type="Proteomes" id="UP000053259">
    <property type="component" value="Unassembled WGS sequence"/>
</dbReference>
<dbReference type="InParanoid" id="A0A0D2A4I7"/>
<evidence type="ECO:0000313" key="2">
    <source>
        <dbReference type="Proteomes" id="UP000053259"/>
    </source>
</evidence>
<keyword evidence="2" id="KW-1185">Reference proteome</keyword>
<dbReference type="EMBL" id="KN847555">
    <property type="protein sequence ID" value="KIW01380.1"/>
    <property type="molecule type" value="Genomic_DNA"/>
</dbReference>
<organism evidence="1 2">
    <name type="scientific">Verruconis gallopava</name>
    <dbReference type="NCBI Taxonomy" id="253628"/>
    <lineage>
        <taxon>Eukaryota</taxon>
        <taxon>Fungi</taxon>
        <taxon>Dikarya</taxon>
        <taxon>Ascomycota</taxon>
        <taxon>Pezizomycotina</taxon>
        <taxon>Dothideomycetes</taxon>
        <taxon>Pleosporomycetidae</taxon>
        <taxon>Venturiales</taxon>
        <taxon>Sympoventuriaceae</taxon>
        <taxon>Verruconis</taxon>
    </lineage>
</organism>
<dbReference type="GeneID" id="27315121"/>
<dbReference type="OrthoDB" id="62952at2759"/>
<accession>A0A0D2A4I7</accession>
<evidence type="ECO:0000313" key="1">
    <source>
        <dbReference type="EMBL" id="KIW01380.1"/>
    </source>
</evidence>
<protein>
    <submittedName>
        <fullName evidence="1">Uncharacterized protein</fullName>
    </submittedName>
</protein>
<dbReference type="STRING" id="253628.A0A0D2A4I7"/>
<dbReference type="AlphaFoldDB" id="A0A0D2A4I7"/>